<reference evidence="3" key="1">
    <citation type="submission" date="2016-10" db="EMBL/GenBank/DDBJ databases">
        <authorList>
            <person name="Varghese N."/>
            <person name="Submissions S."/>
        </authorList>
    </citation>
    <scope>NUCLEOTIDE SEQUENCE [LARGE SCALE GENOMIC DNA]</scope>
    <source>
        <strain evidence="3">DSM 44437</strain>
    </source>
</reference>
<gene>
    <name evidence="2" type="ORF">SAMN04488000_104277</name>
</gene>
<accession>A0A1H9IP15</accession>
<sequence>MTSGPLPEAVRLSGHSDLLVETEDERLLLNTAHCTIIAADIEGFGQHHRNNANQVRLRHGMYEAMRASFDAAGIPWSECRREDRGDGVLVLASADVRKRLFADHLPDALVEALSSHNRLHPPRERIRLRLALHAGEVNFDLHGVTGSAINHTFRLLDSDVLKTALGSSSAALAIISSAWFFDDVIRHNELSRAKTYRQVEAVNKETQTQAWIRLLRPPVVRHLRPRDTRSA</sequence>
<evidence type="ECO:0000313" key="3">
    <source>
        <dbReference type="Proteomes" id="UP000199503"/>
    </source>
</evidence>
<dbReference type="STRING" id="65499.SAMN04488000_104277"/>
<evidence type="ECO:0000259" key="1">
    <source>
        <dbReference type="PROSITE" id="PS50125"/>
    </source>
</evidence>
<organism evidence="2 3">
    <name type="scientific">Lentzea albida</name>
    <dbReference type="NCBI Taxonomy" id="65499"/>
    <lineage>
        <taxon>Bacteria</taxon>
        <taxon>Bacillati</taxon>
        <taxon>Actinomycetota</taxon>
        <taxon>Actinomycetes</taxon>
        <taxon>Pseudonocardiales</taxon>
        <taxon>Pseudonocardiaceae</taxon>
        <taxon>Lentzea</taxon>
    </lineage>
</organism>
<protein>
    <recommendedName>
        <fullName evidence="1">Guanylate cyclase domain-containing protein</fullName>
    </recommendedName>
</protein>
<dbReference type="PROSITE" id="PS50125">
    <property type="entry name" value="GUANYLATE_CYCLASE_2"/>
    <property type="match status" value="1"/>
</dbReference>
<dbReference type="OrthoDB" id="3482507at2"/>
<dbReference type="RefSeq" id="WP_143091561.1">
    <property type="nucleotide sequence ID" value="NZ_FOFV01000004.1"/>
</dbReference>
<dbReference type="EMBL" id="FOFV01000004">
    <property type="protein sequence ID" value="SEQ76501.1"/>
    <property type="molecule type" value="Genomic_DNA"/>
</dbReference>
<dbReference type="AlphaFoldDB" id="A0A1H9IP15"/>
<dbReference type="InterPro" id="IPR001054">
    <property type="entry name" value="A/G_cyclase"/>
</dbReference>
<dbReference type="Gene3D" id="3.30.70.1230">
    <property type="entry name" value="Nucleotide cyclase"/>
    <property type="match status" value="1"/>
</dbReference>
<proteinExistence type="predicted"/>
<evidence type="ECO:0000313" key="2">
    <source>
        <dbReference type="EMBL" id="SEQ76501.1"/>
    </source>
</evidence>
<name>A0A1H9IP15_9PSEU</name>
<dbReference type="Proteomes" id="UP000199503">
    <property type="component" value="Unassembled WGS sequence"/>
</dbReference>
<feature type="domain" description="Guanylate cyclase" evidence="1">
    <location>
        <begin position="35"/>
        <end position="156"/>
    </location>
</feature>
<dbReference type="GO" id="GO:0035556">
    <property type="term" value="P:intracellular signal transduction"/>
    <property type="evidence" value="ECO:0007669"/>
    <property type="project" value="InterPro"/>
</dbReference>
<dbReference type="GO" id="GO:0004016">
    <property type="term" value="F:adenylate cyclase activity"/>
    <property type="evidence" value="ECO:0007669"/>
    <property type="project" value="UniProtKB-ARBA"/>
</dbReference>
<dbReference type="SUPFAM" id="SSF55073">
    <property type="entry name" value="Nucleotide cyclase"/>
    <property type="match status" value="1"/>
</dbReference>
<dbReference type="GO" id="GO:0009190">
    <property type="term" value="P:cyclic nucleotide biosynthetic process"/>
    <property type="evidence" value="ECO:0007669"/>
    <property type="project" value="InterPro"/>
</dbReference>
<dbReference type="InterPro" id="IPR029787">
    <property type="entry name" value="Nucleotide_cyclase"/>
</dbReference>
<keyword evidence="3" id="KW-1185">Reference proteome</keyword>